<evidence type="ECO:0000313" key="6">
    <source>
        <dbReference type="EMBL" id="TCT03940.1"/>
    </source>
</evidence>
<reference evidence="6 7" key="1">
    <citation type="submission" date="2019-03" db="EMBL/GenBank/DDBJ databases">
        <title>Genomic Encyclopedia of Type Strains, Phase IV (KMG-IV): sequencing the most valuable type-strain genomes for metagenomic binning, comparative biology and taxonomic classification.</title>
        <authorList>
            <person name="Goeker M."/>
        </authorList>
    </citation>
    <scope>NUCLEOTIDE SEQUENCE [LARGE SCALE GENOMIC DNA]</scope>
    <source>
        <strain evidence="6 7">DSM 9035</strain>
    </source>
</reference>
<dbReference type="SUPFAM" id="SSF46785">
    <property type="entry name" value="Winged helix' DNA-binding domain"/>
    <property type="match status" value="1"/>
</dbReference>
<dbReference type="InterPro" id="IPR005119">
    <property type="entry name" value="LysR_subst-bd"/>
</dbReference>
<comment type="similarity">
    <text evidence="1">Belongs to the LysR transcriptional regulatory family.</text>
</comment>
<dbReference type="PROSITE" id="PS50931">
    <property type="entry name" value="HTH_LYSR"/>
    <property type="match status" value="1"/>
</dbReference>
<dbReference type="PANTHER" id="PTHR30537">
    <property type="entry name" value="HTH-TYPE TRANSCRIPTIONAL REGULATOR"/>
    <property type="match status" value="1"/>
</dbReference>
<proteinExistence type="inferred from homology"/>
<dbReference type="CDD" id="cd08472">
    <property type="entry name" value="PBP2_CrgA_like_3"/>
    <property type="match status" value="1"/>
</dbReference>
<sequence>MDQLAAMRAFVRVVEAGTFTRAADLMAIPKPTLTKHVQTLEAHLRTKLLNRTTRRVTVTPDGAAYYERALALLNDLDELDNSMARSQASPRGRLRVDISTALAILVLIPALPDFFALYPDIRIDLGVTDRAVDMVGENVDCVVRGGELIDPSLVARRVAEIQMITCAAPSYIARYGVPEHPRDLEVSFPAVRYFSARTGRLMPLEFAKDGETVEVEGRYSLAVNEGNAYIEAALSGLGLLQAPTFMVQTHIASGALVPVLSAWETETFPLFVVYPPNRHLSTRLRVFVDWVAALFANHDLIQRRSTLARGEGGAR</sequence>
<feature type="domain" description="HTH lysR-type" evidence="5">
    <location>
        <begin position="1"/>
        <end position="59"/>
    </location>
</feature>
<protein>
    <submittedName>
        <fullName evidence="6">LysR family transcriptional regulator</fullName>
    </submittedName>
</protein>
<dbReference type="Proteomes" id="UP000294664">
    <property type="component" value="Unassembled WGS sequence"/>
</dbReference>
<evidence type="ECO:0000256" key="1">
    <source>
        <dbReference type="ARBA" id="ARBA00009437"/>
    </source>
</evidence>
<keyword evidence="4" id="KW-0804">Transcription</keyword>
<dbReference type="InterPro" id="IPR058163">
    <property type="entry name" value="LysR-type_TF_proteobact-type"/>
</dbReference>
<dbReference type="EMBL" id="SMAI01000008">
    <property type="protein sequence ID" value="TCT03940.1"/>
    <property type="molecule type" value="Genomic_DNA"/>
</dbReference>
<dbReference type="InterPro" id="IPR036388">
    <property type="entry name" value="WH-like_DNA-bd_sf"/>
</dbReference>
<dbReference type="RefSeq" id="WP_132032236.1">
    <property type="nucleotide sequence ID" value="NZ_SMAI01000008.1"/>
</dbReference>
<dbReference type="GO" id="GO:0006351">
    <property type="term" value="P:DNA-templated transcription"/>
    <property type="evidence" value="ECO:0007669"/>
    <property type="project" value="TreeGrafter"/>
</dbReference>
<keyword evidence="3" id="KW-0238">DNA-binding</keyword>
<dbReference type="PANTHER" id="PTHR30537:SF17">
    <property type="entry name" value="LYSR-FAMILY REGULATORY PROTEIN"/>
    <property type="match status" value="1"/>
</dbReference>
<keyword evidence="2" id="KW-0805">Transcription regulation</keyword>
<evidence type="ECO:0000256" key="2">
    <source>
        <dbReference type="ARBA" id="ARBA00023015"/>
    </source>
</evidence>
<dbReference type="Pfam" id="PF00126">
    <property type="entry name" value="HTH_1"/>
    <property type="match status" value="1"/>
</dbReference>
<comment type="caution">
    <text evidence="6">The sequence shown here is derived from an EMBL/GenBank/DDBJ whole genome shotgun (WGS) entry which is preliminary data.</text>
</comment>
<dbReference type="GO" id="GO:0003700">
    <property type="term" value="F:DNA-binding transcription factor activity"/>
    <property type="evidence" value="ECO:0007669"/>
    <property type="project" value="InterPro"/>
</dbReference>
<name>A0A4R3LTP4_9HYPH</name>
<dbReference type="AlphaFoldDB" id="A0A4R3LTP4"/>
<dbReference type="InterPro" id="IPR000847">
    <property type="entry name" value="LysR_HTH_N"/>
</dbReference>
<evidence type="ECO:0000259" key="5">
    <source>
        <dbReference type="PROSITE" id="PS50931"/>
    </source>
</evidence>
<keyword evidence="7" id="KW-1185">Reference proteome</keyword>
<accession>A0A4R3LTP4</accession>
<evidence type="ECO:0000313" key="7">
    <source>
        <dbReference type="Proteomes" id="UP000294664"/>
    </source>
</evidence>
<gene>
    <name evidence="6" type="ORF">EDC64_108106</name>
</gene>
<organism evidence="6 7">
    <name type="scientific">Aquabacter spiritensis</name>
    <dbReference type="NCBI Taxonomy" id="933073"/>
    <lineage>
        <taxon>Bacteria</taxon>
        <taxon>Pseudomonadati</taxon>
        <taxon>Pseudomonadota</taxon>
        <taxon>Alphaproteobacteria</taxon>
        <taxon>Hyphomicrobiales</taxon>
        <taxon>Xanthobacteraceae</taxon>
        <taxon>Aquabacter</taxon>
    </lineage>
</organism>
<dbReference type="Pfam" id="PF03466">
    <property type="entry name" value="LysR_substrate"/>
    <property type="match status" value="1"/>
</dbReference>
<evidence type="ECO:0000256" key="4">
    <source>
        <dbReference type="ARBA" id="ARBA00023163"/>
    </source>
</evidence>
<dbReference type="Gene3D" id="3.40.190.10">
    <property type="entry name" value="Periplasmic binding protein-like II"/>
    <property type="match status" value="2"/>
</dbReference>
<dbReference type="OrthoDB" id="9786526at2"/>
<evidence type="ECO:0000256" key="3">
    <source>
        <dbReference type="ARBA" id="ARBA00023125"/>
    </source>
</evidence>
<dbReference type="Gene3D" id="1.10.10.10">
    <property type="entry name" value="Winged helix-like DNA-binding domain superfamily/Winged helix DNA-binding domain"/>
    <property type="match status" value="1"/>
</dbReference>
<dbReference type="InterPro" id="IPR036390">
    <property type="entry name" value="WH_DNA-bd_sf"/>
</dbReference>
<dbReference type="FunFam" id="1.10.10.10:FF:000001">
    <property type="entry name" value="LysR family transcriptional regulator"/>
    <property type="match status" value="1"/>
</dbReference>
<dbReference type="SUPFAM" id="SSF53850">
    <property type="entry name" value="Periplasmic binding protein-like II"/>
    <property type="match status" value="1"/>
</dbReference>
<dbReference type="GO" id="GO:0043565">
    <property type="term" value="F:sequence-specific DNA binding"/>
    <property type="evidence" value="ECO:0007669"/>
    <property type="project" value="TreeGrafter"/>
</dbReference>